<proteinExistence type="predicted"/>
<evidence type="ECO:0000259" key="1">
    <source>
        <dbReference type="Pfam" id="PF00501"/>
    </source>
</evidence>
<dbReference type="Proteomes" id="UP001597053">
    <property type="component" value="Unassembled WGS sequence"/>
</dbReference>
<protein>
    <submittedName>
        <fullName evidence="2">AMP-binding protein</fullName>
    </submittedName>
</protein>
<evidence type="ECO:0000313" key="2">
    <source>
        <dbReference type="EMBL" id="MFD0787969.1"/>
    </source>
</evidence>
<dbReference type="InterPro" id="IPR000873">
    <property type="entry name" value="AMP-dep_synth/lig_dom"/>
</dbReference>
<feature type="domain" description="AMP-dependent synthetase/ligase" evidence="1">
    <location>
        <begin position="13"/>
        <end position="60"/>
    </location>
</feature>
<comment type="caution">
    <text evidence="2">The sequence shown here is derived from an EMBL/GenBank/DDBJ whole genome shotgun (WGS) entry which is preliminary data.</text>
</comment>
<dbReference type="Gene3D" id="3.40.50.12780">
    <property type="entry name" value="N-terminal domain of ligase-like"/>
    <property type="match status" value="1"/>
</dbReference>
<sequence length="62" mass="6367">MNDETLIHRFGDVAAACPEHAAVLTEARQLTYAELAGLAGGYAEVLVAAGVRAGDRVGLLTA</sequence>
<reference evidence="3" key="1">
    <citation type="journal article" date="2019" name="Int. J. Syst. Evol. Microbiol.">
        <title>The Global Catalogue of Microorganisms (GCM) 10K type strain sequencing project: providing services to taxonomists for standard genome sequencing and annotation.</title>
        <authorList>
            <consortium name="The Broad Institute Genomics Platform"/>
            <consortium name="The Broad Institute Genome Sequencing Center for Infectious Disease"/>
            <person name="Wu L."/>
            <person name="Ma J."/>
        </authorList>
    </citation>
    <scope>NUCLEOTIDE SEQUENCE [LARGE SCALE GENOMIC DNA]</scope>
    <source>
        <strain evidence="3">JCM 32148</strain>
    </source>
</reference>
<name>A0ABW3ABW5_9ACTN</name>
<organism evidence="2 3">
    <name type="scientific">Micromonospora azadirachtae</name>
    <dbReference type="NCBI Taxonomy" id="1970735"/>
    <lineage>
        <taxon>Bacteria</taxon>
        <taxon>Bacillati</taxon>
        <taxon>Actinomycetota</taxon>
        <taxon>Actinomycetes</taxon>
        <taxon>Micromonosporales</taxon>
        <taxon>Micromonosporaceae</taxon>
        <taxon>Micromonospora</taxon>
    </lineage>
</organism>
<gene>
    <name evidence="2" type="ORF">ACFQZ8_29015</name>
</gene>
<accession>A0ABW3ABW5</accession>
<dbReference type="Pfam" id="PF00501">
    <property type="entry name" value="AMP-binding"/>
    <property type="match status" value="1"/>
</dbReference>
<keyword evidence="3" id="KW-1185">Reference proteome</keyword>
<evidence type="ECO:0000313" key="3">
    <source>
        <dbReference type="Proteomes" id="UP001597053"/>
    </source>
</evidence>
<dbReference type="SUPFAM" id="SSF56801">
    <property type="entry name" value="Acetyl-CoA synthetase-like"/>
    <property type="match status" value="1"/>
</dbReference>
<dbReference type="EMBL" id="JBHTHM010002394">
    <property type="protein sequence ID" value="MFD0787969.1"/>
    <property type="molecule type" value="Genomic_DNA"/>
</dbReference>
<feature type="non-terminal residue" evidence="2">
    <location>
        <position position="62"/>
    </location>
</feature>
<dbReference type="InterPro" id="IPR042099">
    <property type="entry name" value="ANL_N_sf"/>
</dbReference>